<organism evidence="2 3">
    <name type="scientific">Dacryopinax primogenitus (strain DJM 731)</name>
    <name type="common">Brown rot fungus</name>
    <dbReference type="NCBI Taxonomy" id="1858805"/>
    <lineage>
        <taxon>Eukaryota</taxon>
        <taxon>Fungi</taxon>
        <taxon>Dikarya</taxon>
        <taxon>Basidiomycota</taxon>
        <taxon>Agaricomycotina</taxon>
        <taxon>Dacrymycetes</taxon>
        <taxon>Dacrymycetales</taxon>
        <taxon>Dacrymycetaceae</taxon>
        <taxon>Dacryopinax</taxon>
    </lineage>
</organism>
<dbReference type="EMBL" id="JH795878">
    <property type="protein sequence ID" value="EJT97212.1"/>
    <property type="molecule type" value="Genomic_DNA"/>
</dbReference>
<dbReference type="Proteomes" id="UP000030653">
    <property type="component" value="Unassembled WGS sequence"/>
</dbReference>
<dbReference type="HOGENOM" id="CLU_2151687_0_0_1"/>
<name>M5G0A4_DACPD</name>
<accession>M5G0A4</accession>
<proteinExistence type="predicted"/>
<protein>
    <submittedName>
        <fullName evidence="2">Uncharacterized protein</fullName>
    </submittedName>
</protein>
<dbReference type="AlphaFoldDB" id="M5G0A4"/>
<keyword evidence="3" id="KW-1185">Reference proteome</keyword>
<dbReference type="RefSeq" id="XP_040624110.1">
    <property type="nucleotide sequence ID" value="XM_040769356.1"/>
</dbReference>
<feature type="region of interest" description="Disordered" evidence="1">
    <location>
        <begin position="1"/>
        <end position="46"/>
    </location>
</feature>
<feature type="compositionally biased region" description="Pro residues" evidence="1">
    <location>
        <begin position="30"/>
        <end position="44"/>
    </location>
</feature>
<dbReference type="OrthoDB" id="71302at2759"/>
<dbReference type="STRING" id="1858805.M5G0A4"/>
<dbReference type="GeneID" id="63684418"/>
<reference evidence="2 3" key="1">
    <citation type="journal article" date="2012" name="Science">
        <title>The Paleozoic origin of enzymatic lignin decomposition reconstructed from 31 fungal genomes.</title>
        <authorList>
            <person name="Floudas D."/>
            <person name="Binder M."/>
            <person name="Riley R."/>
            <person name="Barry K."/>
            <person name="Blanchette R.A."/>
            <person name="Henrissat B."/>
            <person name="Martinez A.T."/>
            <person name="Otillar R."/>
            <person name="Spatafora J.W."/>
            <person name="Yadav J.S."/>
            <person name="Aerts A."/>
            <person name="Benoit I."/>
            <person name="Boyd A."/>
            <person name="Carlson A."/>
            <person name="Copeland A."/>
            <person name="Coutinho P.M."/>
            <person name="de Vries R.P."/>
            <person name="Ferreira P."/>
            <person name="Findley K."/>
            <person name="Foster B."/>
            <person name="Gaskell J."/>
            <person name="Glotzer D."/>
            <person name="Gorecki P."/>
            <person name="Heitman J."/>
            <person name="Hesse C."/>
            <person name="Hori C."/>
            <person name="Igarashi K."/>
            <person name="Jurgens J.A."/>
            <person name="Kallen N."/>
            <person name="Kersten P."/>
            <person name="Kohler A."/>
            <person name="Kuees U."/>
            <person name="Kumar T.K.A."/>
            <person name="Kuo A."/>
            <person name="LaButti K."/>
            <person name="Larrondo L.F."/>
            <person name="Lindquist E."/>
            <person name="Ling A."/>
            <person name="Lombard V."/>
            <person name="Lucas S."/>
            <person name="Lundell T."/>
            <person name="Martin R."/>
            <person name="McLaughlin D.J."/>
            <person name="Morgenstern I."/>
            <person name="Morin E."/>
            <person name="Murat C."/>
            <person name="Nagy L.G."/>
            <person name="Nolan M."/>
            <person name="Ohm R.A."/>
            <person name="Patyshakuliyeva A."/>
            <person name="Rokas A."/>
            <person name="Ruiz-Duenas F.J."/>
            <person name="Sabat G."/>
            <person name="Salamov A."/>
            <person name="Samejima M."/>
            <person name="Schmutz J."/>
            <person name="Slot J.C."/>
            <person name="St John F."/>
            <person name="Stenlid J."/>
            <person name="Sun H."/>
            <person name="Sun S."/>
            <person name="Syed K."/>
            <person name="Tsang A."/>
            <person name="Wiebenga A."/>
            <person name="Young D."/>
            <person name="Pisabarro A."/>
            <person name="Eastwood D.C."/>
            <person name="Martin F."/>
            <person name="Cullen D."/>
            <person name="Grigoriev I.V."/>
            <person name="Hibbett D.S."/>
        </authorList>
    </citation>
    <scope>NUCLEOTIDE SEQUENCE [LARGE SCALE GENOMIC DNA]</scope>
    <source>
        <strain evidence="2 3">DJM-731 SS1</strain>
    </source>
</reference>
<gene>
    <name evidence="2" type="ORF">DACRYDRAFT_112162</name>
</gene>
<evidence type="ECO:0000313" key="3">
    <source>
        <dbReference type="Proteomes" id="UP000030653"/>
    </source>
</evidence>
<evidence type="ECO:0000313" key="2">
    <source>
        <dbReference type="EMBL" id="EJT97212.1"/>
    </source>
</evidence>
<sequence length="112" mass="11770">MSTLSIDPGLSADPHTGMHSSRSRSHSHSPAPPPLPASTVPPPTLGSVEHILHQLAAVDEHADVDKQRHAAKVLTAALQTGQRFETPLGTLGHEQILHLLAQLPSAVARPDG</sequence>
<evidence type="ECO:0000256" key="1">
    <source>
        <dbReference type="SAM" id="MobiDB-lite"/>
    </source>
</evidence>
<feature type="non-terminal residue" evidence="2">
    <location>
        <position position="112"/>
    </location>
</feature>